<dbReference type="SUPFAM" id="SSF48452">
    <property type="entry name" value="TPR-like"/>
    <property type="match status" value="1"/>
</dbReference>
<name>A0ABT7JVN7_9HYPH</name>
<dbReference type="EMBL" id="JARFYM010000011">
    <property type="protein sequence ID" value="MDL2400407.1"/>
    <property type="molecule type" value="Genomic_DNA"/>
</dbReference>
<dbReference type="RefSeq" id="WP_285869532.1">
    <property type="nucleotide sequence ID" value="NZ_JARFYM010000011.1"/>
</dbReference>
<comment type="caution">
    <text evidence="2">The sequence shown here is derived from an EMBL/GenBank/DDBJ whole genome shotgun (WGS) entry which is preliminary data.</text>
</comment>
<evidence type="ECO:0000313" key="3">
    <source>
        <dbReference type="Proteomes" id="UP001172645"/>
    </source>
</evidence>
<evidence type="ECO:0000313" key="2">
    <source>
        <dbReference type="EMBL" id="MDL2400407.1"/>
    </source>
</evidence>
<organism evidence="2 3">
    <name type="scientific">Rhizobium mayense</name>
    <dbReference type="NCBI Taxonomy" id="1312184"/>
    <lineage>
        <taxon>Bacteria</taxon>
        <taxon>Pseudomonadati</taxon>
        <taxon>Pseudomonadota</taxon>
        <taxon>Alphaproteobacteria</taxon>
        <taxon>Hyphomicrobiales</taxon>
        <taxon>Rhizobiaceae</taxon>
        <taxon>Rhizobium/Agrobacterium group</taxon>
        <taxon>Rhizobium</taxon>
    </lineage>
</organism>
<sequence>MEAETQKGAEGPSIPPGACRAQLARILDSADFDATDRERRFLSFVVNETLSGRGERIKAYSIAVEVFGRDASFDPQADPIVRVEAGHLRRALERYYLTGGLADLIRISIPKGGYVPSFSLHGTGRTDVVPEPPPSATVGPAPASIGSTLPIMFATAILVAVVLALLWWVHAPRSVASRPEIPRLAVEWFEDLSDKGDSAALARGFTQEVVGGLSKFKDIVVVQSPSPEVARQVRYVLRGSLYMSAEAFRLQVILRSNPDGTVLWAESYDGPATVHDLLKSQADIAGNVATALAQAYGVIFQADAKLAVPNPPDDWAAYACTLSYYSYRANFDAAVRSSVHSCLEKAVERFPDYATAWALLSLILIDEARFGYPIDPVRSPALIEQALAAARRAVELEPLNVRGLQAEMFALDLKKEVDAAMQVGKRALSINPNDTELMGEYGYRLALSGKWSEGCALVTRARERNPAPLAYYEAGLALCSYFSGDHEQAAAWIRKANVPGNALYHVIAAAIFAEAGYQPDANRERDWLVEHEPALVQNLRQEVALRFNRSEDIALFLGSLRKAGLQFSE</sequence>
<dbReference type="Proteomes" id="UP001172645">
    <property type="component" value="Unassembled WGS sequence"/>
</dbReference>
<reference evidence="2" key="1">
    <citation type="submission" date="2023-06" db="EMBL/GenBank/DDBJ databases">
        <title>Phylogenetic Diversity of Rhizobium strains.</title>
        <authorList>
            <person name="Moura F.T."/>
            <person name="Helene L.C.F."/>
            <person name="Hungria M."/>
        </authorList>
    </citation>
    <scope>NUCLEOTIDE SEQUENCE</scope>
    <source>
        <strain evidence="2">CCGE526</strain>
    </source>
</reference>
<keyword evidence="1" id="KW-0812">Transmembrane</keyword>
<evidence type="ECO:0008006" key="4">
    <source>
        <dbReference type="Google" id="ProtNLM"/>
    </source>
</evidence>
<gene>
    <name evidence="2" type="ORF">PY649_15995</name>
</gene>
<proteinExistence type="predicted"/>
<accession>A0ABT7JVN7</accession>
<dbReference type="InterPro" id="IPR011990">
    <property type="entry name" value="TPR-like_helical_dom_sf"/>
</dbReference>
<feature type="transmembrane region" description="Helical" evidence="1">
    <location>
        <begin position="149"/>
        <end position="169"/>
    </location>
</feature>
<keyword evidence="1" id="KW-0472">Membrane</keyword>
<keyword evidence="1" id="KW-1133">Transmembrane helix</keyword>
<dbReference type="Gene3D" id="1.25.40.10">
    <property type="entry name" value="Tetratricopeptide repeat domain"/>
    <property type="match status" value="1"/>
</dbReference>
<evidence type="ECO:0000256" key="1">
    <source>
        <dbReference type="SAM" id="Phobius"/>
    </source>
</evidence>
<protein>
    <recommendedName>
        <fullName evidence="4">Adenylate cyclase</fullName>
    </recommendedName>
</protein>
<keyword evidence="3" id="KW-1185">Reference proteome</keyword>